<dbReference type="GO" id="GO:0005576">
    <property type="term" value="C:extracellular region"/>
    <property type="evidence" value="ECO:0007669"/>
    <property type="project" value="UniProtKB-SubCell"/>
</dbReference>
<sequence length="1847" mass="186386">MNKVHNVIWSKARNAWVVVAEGSKAATKAGGAGLKVMVALIMLSPIAGQAATLPQGGSITVGQGTIVTNGSNEMVIKQTTDKLGINWDSFNVGADGRVVFDQPGVNSVALNRVIGSDGSAILGKIDANGQVFLVNPNGVIFGKNSKVNVGGLIASTLSISDADFVAGNYSFKGQAADKGEVVNNGSIEAAQGGYVALIGKSVKNNGAIRAKLGTAALAAGNAVTLDFSGDGLIKIQVNESAVNALAENKGLIKADGGNVLMTARASNALLQTVVNNEGIIEAQTIENRSGKIFLDGGFKGGVVNVAGTLDSSAAVAGNGGFIETSGSNVRISSDVKITTLAAKGVTGQWLIDPTDFTINAGAGSQTINNIGADTLAAALQSTNVSLATSSIDTPGESGNINVNASFAWDADTKLTLTAHNDININSQIAVNGESGGLDLNYGGRVNVSNGGSVKLKGASTTYAENGNDFQILRTVDDLAIFQSGESGMQFYALGGDIDASVMSTWDGGKGFASYGDLENDGEAIYGITLNGLGNTISDFYVNRPDRAYVGLLGALVDSTISNINITGTAVGADKTGLLVGEAVSSNIYNIGSTGGTVSGGKWVGGLIGYVYTNSTVENVSSGVDVTGTGDSVGGAIGYTDSNILIKGIHGYGHVTGYKFTGGAIGSSFADGNVMDISSGATSVVTGQITTGGAMGAFSGSPGKLSNVSGSGVVNGDETAGGALGYGYGTMVNLKSDATVNGTSSVGGLIGEMHYSNLSESFATGTVTGTGDRTGGLVGSSVSSTIFDSLSMGNVTGTSNTGGFVGQSYDDTISTSFSTSKVNGTENVGGFVGTNNMSRFKDVYATGEVNASVYFSGGFAGVSWSSTFTNAYSTGKNSSSGSFGGGFMGSSSGDTLTNVLWDMDTSGYTTSAGGVGKTSAQMMDSSTFADWGVSTDGGADSNVWRIYEGKTTPVLKFLMGTATIHQNDIITTYTSNAYTPVIPSDMNSVSNLTYNTFFESLLDLTGAGLKGGDFAGSPAMIKAGNYNATSSLYSGQFGLNITQENVGKVVIEKAKLDLTTSAQNKVYDATTGAAASVTANGLGSDVLTVTDYDAAFSDKNAGTVKTVTINGITITGDAIDNYTWETSVTTTADITKADLSVGASGIDKTYDGSTNASVYLSYSGIAGDSISVSYGSAQFSDKNAGVGKTIDVYGYTLNGADAGNYNIVAAPSSVTATISKAVLDVSAAASGKVYDGSVAASTSLSDNRVLGDDLVLSSSGSSFADKNAGAGKTVTVNGISVSGSDAGNYTWNTSATTTADISKANLVIGASGQDKTYDGGVSAGASLNDNRVVGDDLVIGGSAHFLDKNAGAGKTIVVDCITVSGADAANYSWNVDTTTTGTINKASLNVSATASDKTYDGSTAASTVLTDDRITGDDIVVSGTSTFSDKNAGSGKVVTVDGITLSGADADNYIVNTSSTTTATINKAVLDVTASASDKVYDGSVTANTTLSDNRVSGDSLTITSSGSSFADKNAGTGKTVSVGGITVSGADAGNYEWNTTTATTADISKANLAIGAIGQDKTYDGGLSAEASLTDNRIAGDDLVIGGSAHFDDKNAGAGKTITINGISVSGADADNYIWNSTVSTTATINKAFLDITAIGKDKTYNGTKDAQVSFTDKRVDGDDLVITSAGNTFSDANAGYGKTITSSGVSVSGADAGNYTWNTTLSSTALIGKANIVVVANPGSKTEGALDGALGWHLGSGQLFGNDKLTGALAREAGEAAGEYVISKGSLSAGSNYTLSVIPGVFEIMKPLVNTNLEEAKNVVATITSGSGAHSPRDVEPMGITTNYRLLNLGIKLPDDIFKEEI</sequence>
<dbReference type="InterPro" id="IPR008638">
    <property type="entry name" value="FhaB/CdiA-like_TPS"/>
</dbReference>
<evidence type="ECO:0000259" key="4">
    <source>
        <dbReference type="SMART" id="SM00912"/>
    </source>
</evidence>
<dbReference type="InterPro" id="IPR011050">
    <property type="entry name" value="Pectin_lyase_fold/virulence"/>
</dbReference>
<evidence type="ECO:0000313" key="6">
    <source>
        <dbReference type="Proteomes" id="UP000637061"/>
    </source>
</evidence>
<dbReference type="PANTHER" id="PTHR12338:SF8">
    <property type="entry name" value="HEME_HEMOPEXIN-BINDING PROTEIN"/>
    <property type="match status" value="1"/>
</dbReference>
<dbReference type="InterPro" id="IPR012334">
    <property type="entry name" value="Pectin_lyas_fold"/>
</dbReference>
<dbReference type="InterPro" id="IPR050909">
    <property type="entry name" value="Bact_Autotransporter_VF"/>
</dbReference>
<reference evidence="5" key="1">
    <citation type="submission" date="2020-12" db="EMBL/GenBank/DDBJ databases">
        <title>Enhanced detection system for hospital associated transmission using whole genome sequencing surveillance.</title>
        <authorList>
            <person name="Harrison L.H."/>
            <person name="Van Tyne D."/>
            <person name="Marsh J.W."/>
            <person name="Griffith M.P."/>
            <person name="Snyder D.J."/>
            <person name="Cooper V.S."/>
            <person name="Mustapha M."/>
        </authorList>
    </citation>
    <scope>NUCLEOTIDE SEQUENCE</scope>
    <source>
        <strain evidence="5">PSB00042</strain>
    </source>
</reference>
<dbReference type="SUPFAM" id="SSF51126">
    <property type="entry name" value="Pectin lyase-like"/>
    <property type="match status" value="1"/>
</dbReference>
<dbReference type="Pfam" id="PF13018">
    <property type="entry name" value="ESPR"/>
    <property type="match status" value="1"/>
</dbReference>
<dbReference type="NCBIfam" id="TIGR01901">
    <property type="entry name" value="adhes_NPXG"/>
    <property type="match status" value="1"/>
</dbReference>
<gene>
    <name evidence="5" type="ORF">JEU22_00435</name>
</gene>
<dbReference type="InterPro" id="IPR041248">
    <property type="entry name" value="YDG"/>
</dbReference>
<dbReference type="Pfam" id="PF18657">
    <property type="entry name" value="YDG"/>
    <property type="match status" value="8"/>
</dbReference>
<dbReference type="Proteomes" id="UP000637061">
    <property type="component" value="Unassembled WGS sequence"/>
</dbReference>
<comment type="subcellular location">
    <subcellularLocation>
        <location evidence="1">Secreted</location>
    </subcellularLocation>
</comment>
<dbReference type="EMBL" id="JAEHTE010000001">
    <property type="protein sequence ID" value="MBI6882396.1"/>
    <property type="molecule type" value="Genomic_DNA"/>
</dbReference>
<name>A0A8I1JH78_PSEPU</name>
<feature type="domain" description="Filamentous haemagglutinin FhaB/tRNA nuclease CdiA-like TPS" evidence="4">
    <location>
        <begin position="50"/>
        <end position="163"/>
    </location>
</feature>
<dbReference type="Pfam" id="PF18676">
    <property type="entry name" value="MBG_2"/>
    <property type="match status" value="1"/>
</dbReference>
<dbReference type="SMART" id="SM00912">
    <property type="entry name" value="Haemagg_act"/>
    <property type="match status" value="1"/>
</dbReference>
<proteinExistence type="predicted"/>
<dbReference type="RefSeq" id="WP_198746017.1">
    <property type="nucleotide sequence ID" value="NZ_JAEHTE010000001.1"/>
</dbReference>
<dbReference type="PANTHER" id="PTHR12338">
    <property type="entry name" value="AUTOTRANSPORTER"/>
    <property type="match status" value="1"/>
</dbReference>
<evidence type="ECO:0000256" key="1">
    <source>
        <dbReference type="ARBA" id="ARBA00004613"/>
    </source>
</evidence>
<evidence type="ECO:0000256" key="3">
    <source>
        <dbReference type="ARBA" id="ARBA00022729"/>
    </source>
</evidence>
<dbReference type="InterPro" id="IPR041286">
    <property type="entry name" value="MBG_2"/>
</dbReference>
<keyword evidence="3" id="KW-0732">Signal</keyword>
<dbReference type="InterPro" id="IPR024973">
    <property type="entry name" value="ESPR"/>
</dbReference>
<organism evidence="5 6">
    <name type="scientific">Pseudomonas putida</name>
    <name type="common">Arthrobacter siderocapsulatus</name>
    <dbReference type="NCBI Taxonomy" id="303"/>
    <lineage>
        <taxon>Bacteria</taxon>
        <taxon>Pseudomonadati</taxon>
        <taxon>Pseudomonadota</taxon>
        <taxon>Gammaproteobacteria</taxon>
        <taxon>Pseudomonadales</taxon>
        <taxon>Pseudomonadaceae</taxon>
        <taxon>Pseudomonas</taxon>
    </lineage>
</organism>
<dbReference type="SMART" id="SM00710">
    <property type="entry name" value="PbH1"/>
    <property type="match status" value="8"/>
</dbReference>
<dbReference type="Pfam" id="PF05860">
    <property type="entry name" value="TPS"/>
    <property type="match status" value="1"/>
</dbReference>
<dbReference type="Gene3D" id="2.160.20.10">
    <property type="entry name" value="Single-stranded right-handed beta-helix, Pectin lyase-like"/>
    <property type="match status" value="1"/>
</dbReference>
<evidence type="ECO:0000313" key="5">
    <source>
        <dbReference type="EMBL" id="MBI6882396.1"/>
    </source>
</evidence>
<evidence type="ECO:0000256" key="2">
    <source>
        <dbReference type="ARBA" id="ARBA00022525"/>
    </source>
</evidence>
<comment type="caution">
    <text evidence="5">The sequence shown here is derived from an EMBL/GenBank/DDBJ whole genome shotgun (WGS) entry which is preliminary data.</text>
</comment>
<accession>A0A8I1JH78</accession>
<keyword evidence="2" id="KW-0964">Secreted</keyword>
<dbReference type="Gene3D" id="2.160.20.110">
    <property type="match status" value="2"/>
</dbReference>
<dbReference type="InterPro" id="IPR006626">
    <property type="entry name" value="PbH1"/>
</dbReference>
<protein>
    <submittedName>
        <fullName evidence="5">Filamentous hemagglutinin N-terminal domain-containing protein</fullName>
    </submittedName>
</protein>